<evidence type="ECO:0000313" key="1">
    <source>
        <dbReference type="EMBL" id="GFQ64166.1"/>
    </source>
</evidence>
<dbReference type="Proteomes" id="UP000887116">
    <property type="component" value="Unassembled WGS sequence"/>
</dbReference>
<sequence length="74" mass="8675">MRDKIFPLDNHFTSVCSNNMMFRRSHGFVCIRKNYCSCSGRSPCRFNGMGSFVFKRPYSDKENLYENTSDGWEA</sequence>
<keyword evidence="2" id="KW-1185">Reference proteome</keyword>
<evidence type="ECO:0000313" key="2">
    <source>
        <dbReference type="Proteomes" id="UP000887116"/>
    </source>
</evidence>
<name>A0A8X6EY49_TRICU</name>
<proteinExistence type="predicted"/>
<dbReference type="AlphaFoldDB" id="A0A8X6EY49"/>
<accession>A0A8X6EY49</accession>
<comment type="caution">
    <text evidence="1">The sequence shown here is derived from an EMBL/GenBank/DDBJ whole genome shotgun (WGS) entry which is preliminary data.</text>
</comment>
<dbReference type="EMBL" id="BMAO01000065">
    <property type="protein sequence ID" value="GFQ64166.1"/>
    <property type="molecule type" value="Genomic_DNA"/>
</dbReference>
<reference evidence="1" key="1">
    <citation type="submission" date="2020-07" db="EMBL/GenBank/DDBJ databases">
        <title>Multicomponent nature underlies the extraordinary mechanical properties of spider dragline silk.</title>
        <authorList>
            <person name="Kono N."/>
            <person name="Nakamura H."/>
            <person name="Mori M."/>
            <person name="Yoshida Y."/>
            <person name="Ohtoshi R."/>
            <person name="Malay A.D."/>
            <person name="Moran D.A.P."/>
            <person name="Tomita M."/>
            <person name="Numata K."/>
            <person name="Arakawa K."/>
        </authorList>
    </citation>
    <scope>NUCLEOTIDE SEQUENCE</scope>
</reference>
<protein>
    <submittedName>
        <fullName evidence="1">Uncharacterized protein</fullName>
    </submittedName>
</protein>
<gene>
    <name evidence="1" type="ORF">TNCT_595501</name>
</gene>
<organism evidence="1 2">
    <name type="scientific">Trichonephila clavata</name>
    <name type="common">Joro spider</name>
    <name type="synonym">Nephila clavata</name>
    <dbReference type="NCBI Taxonomy" id="2740835"/>
    <lineage>
        <taxon>Eukaryota</taxon>
        <taxon>Metazoa</taxon>
        <taxon>Ecdysozoa</taxon>
        <taxon>Arthropoda</taxon>
        <taxon>Chelicerata</taxon>
        <taxon>Arachnida</taxon>
        <taxon>Araneae</taxon>
        <taxon>Araneomorphae</taxon>
        <taxon>Entelegynae</taxon>
        <taxon>Araneoidea</taxon>
        <taxon>Nephilidae</taxon>
        <taxon>Trichonephila</taxon>
    </lineage>
</organism>